<dbReference type="eggNOG" id="COG2148">
    <property type="taxonomic scope" value="Bacteria"/>
</dbReference>
<reference evidence="5 6" key="1">
    <citation type="journal article" date="2013" name="Genome Announc.">
        <title>Draft Genome Sequence of a Hexachlorocyclohexane-Degrading Bacterium, Sphingobium baderi Strain LL03T.</title>
        <authorList>
            <person name="Kaur J."/>
            <person name="Verma H."/>
            <person name="Tripathi C."/>
            <person name="Khurana J.P."/>
            <person name="Lal R."/>
        </authorList>
    </citation>
    <scope>NUCLEOTIDE SEQUENCE [LARGE SCALE GENOMIC DNA]</scope>
    <source>
        <strain evidence="5 6">LL03</strain>
    </source>
</reference>
<keyword evidence="3" id="KW-0812">Transmembrane</keyword>
<dbReference type="RefSeq" id="WP_021243709.1">
    <property type="nucleotide sequence ID" value="NZ_ATIB01000031.1"/>
</dbReference>
<keyword evidence="3" id="KW-1133">Transmembrane helix</keyword>
<dbReference type="OrthoDB" id="9808602at2"/>
<evidence type="ECO:0000256" key="2">
    <source>
        <dbReference type="ARBA" id="ARBA00023169"/>
    </source>
</evidence>
<feature type="transmembrane region" description="Helical" evidence="3">
    <location>
        <begin position="96"/>
        <end position="116"/>
    </location>
</feature>
<comment type="caution">
    <text evidence="5">The sequence shown here is derived from an EMBL/GenBank/DDBJ whole genome shotgun (WGS) entry which is preliminary data.</text>
</comment>
<feature type="transmembrane region" description="Helical" evidence="3">
    <location>
        <begin position="68"/>
        <end position="84"/>
    </location>
</feature>
<evidence type="ECO:0000313" key="6">
    <source>
        <dbReference type="Proteomes" id="UP000015524"/>
    </source>
</evidence>
<feature type="transmembrane region" description="Helical" evidence="3">
    <location>
        <begin position="30"/>
        <end position="48"/>
    </location>
</feature>
<dbReference type="GO" id="GO:0000271">
    <property type="term" value="P:polysaccharide biosynthetic process"/>
    <property type="evidence" value="ECO:0007669"/>
    <property type="project" value="UniProtKB-KW"/>
</dbReference>
<accession>T0GLM3</accession>
<organism evidence="5 6">
    <name type="scientific">Sphingobium baderi LL03</name>
    <dbReference type="NCBI Taxonomy" id="1114964"/>
    <lineage>
        <taxon>Bacteria</taxon>
        <taxon>Pseudomonadati</taxon>
        <taxon>Pseudomonadota</taxon>
        <taxon>Alphaproteobacteria</taxon>
        <taxon>Sphingomonadales</taxon>
        <taxon>Sphingomonadaceae</taxon>
        <taxon>Sphingobium</taxon>
    </lineage>
</organism>
<evidence type="ECO:0000256" key="1">
    <source>
        <dbReference type="ARBA" id="ARBA00006464"/>
    </source>
</evidence>
<proteinExistence type="inferred from homology"/>
<evidence type="ECO:0000259" key="4">
    <source>
        <dbReference type="Pfam" id="PF02397"/>
    </source>
</evidence>
<keyword evidence="6" id="KW-1185">Reference proteome</keyword>
<comment type="similarity">
    <text evidence="1">Belongs to the bacterial sugar transferase family.</text>
</comment>
<dbReference type="PANTHER" id="PTHR30576:SF0">
    <property type="entry name" value="UNDECAPRENYL-PHOSPHATE N-ACETYLGALACTOSAMINYL 1-PHOSPHATE TRANSFERASE-RELATED"/>
    <property type="match status" value="1"/>
</dbReference>
<sequence>MTVHPFRLHHQGAYRQSRLRKIVHQLVSSNRFAIAGVLLLGVVIPELLHPLFASEQAWARPIAPLDPMLYATAAALLLAHLMLRRTSPLPFVDAKIIILPVFTVAFATVMFLMSLMFRKLGFYHLATGFMAGIIWNTGLTVLRSRLGCPVLALVGIPEVTAEMQAARVIWLPWNQTRMPSGVHAIVYDSSRDYPPAWERFFARAVLRNIPVYDLDHVSEMMTGRVRLRSKPELVFGQLLPSLPYLRLKRILDFSLALFLLPLVLVILACCCLLIRFESRGSPIFRQTRVGYQGRLFTCYKLRTMRNDVAGPLYTQERDPRITRLGHLLRMSRLDELPQIFNVLFGDMSWIGPRPEALRLSRDYDRSIPFYCYRHSVRPGISGWAAVHQGNVALADAVTVKLEYDFYYIKYFSIWLDFAIILMTIRTMVTGFGSR</sequence>
<dbReference type="Pfam" id="PF02397">
    <property type="entry name" value="Bac_transf"/>
    <property type="match status" value="1"/>
</dbReference>
<dbReference type="GO" id="GO:0016780">
    <property type="term" value="F:phosphotransferase activity, for other substituted phosphate groups"/>
    <property type="evidence" value="ECO:0007669"/>
    <property type="project" value="TreeGrafter"/>
</dbReference>
<evidence type="ECO:0000256" key="3">
    <source>
        <dbReference type="SAM" id="Phobius"/>
    </source>
</evidence>
<keyword evidence="3" id="KW-0472">Membrane</keyword>
<feature type="transmembrane region" description="Helical" evidence="3">
    <location>
        <begin position="407"/>
        <end position="428"/>
    </location>
</feature>
<keyword evidence="2" id="KW-0270">Exopolysaccharide synthesis</keyword>
<feature type="transmembrane region" description="Helical" evidence="3">
    <location>
        <begin position="255"/>
        <end position="276"/>
    </location>
</feature>
<feature type="transmembrane region" description="Helical" evidence="3">
    <location>
        <begin position="122"/>
        <end position="142"/>
    </location>
</feature>
<protein>
    <recommendedName>
        <fullName evidence="4">Bacterial sugar transferase domain-containing protein</fullName>
    </recommendedName>
</protein>
<evidence type="ECO:0000313" key="5">
    <source>
        <dbReference type="EMBL" id="EQB04721.1"/>
    </source>
</evidence>
<dbReference type="EMBL" id="ATIB01000031">
    <property type="protein sequence ID" value="EQB04721.1"/>
    <property type="molecule type" value="Genomic_DNA"/>
</dbReference>
<dbReference type="Proteomes" id="UP000015524">
    <property type="component" value="Unassembled WGS sequence"/>
</dbReference>
<dbReference type="AlphaFoldDB" id="T0GLM3"/>
<feature type="domain" description="Bacterial sugar transferase" evidence="4">
    <location>
        <begin position="248"/>
        <end position="428"/>
    </location>
</feature>
<dbReference type="PANTHER" id="PTHR30576">
    <property type="entry name" value="COLANIC BIOSYNTHESIS UDP-GLUCOSE LIPID CARRIER TRANSFERASE"/>
    <property type="match status" value="1"/>
</dbReference>
<gene>
    <name evidence="5" type="ORF">L485_03750</name>
</gene>
<dbReference type="InterPro" id="IPR003362">
    <property type="entry name" value="Bact_transf"/>
</dbReference>
<name>T0GLM3_9SPHN</name>
<dbReference type="PATRIC" id="fig|1114964.3.peg.711"/>